<dbReference type="SUPFAM" id="SSF63829">
    <property type="entry name" value="Calcium-dependent phosphotriesterase"/>
    <property type="match status" value="1"/>
</dbReference>
<keyword evidence="4" id="KW-0732">Signal</keyword>
<dbReference type="EMBL" id="JBHFEH010000083">
    <property type="protein sequence ID" value="KAL2048077.1"/>
    <property type="molecule type" value="Genomic_DNA"/>
</dbReference>
<feature type="chain" id="PRO_5045359671" description="Major royal jelly protein" evidence="4">
    <location>
        <begin position="21"/>
        <end position="410"/>
    </location>
</feature>
<evidence type="ECO:0008006" key="7">
    <source>
        <dbReference type="Google" id="ProtNLM"/>
    </source>
</evidence>
<evidence type="ECO:0000256" key="2">
    <source>
        <dbReference type="ARBA" id="ARBA00009127"/>
    </source>
</evidence>
<evidence type="ECO:0000313" key="6">
    <source>
        <dbReference type="Proteomes" id="UP001590951"/>
    </source>
</evidence>
<feature type="signal peptide" evidence="4">
    <location>
        <begin position="1"/>
        <end position="20"/>
    </location>
</feature>
<dbReference type="InterPro" id="IPR011042">
    <property type="entry name" value="6-blade_b-propeller_TolB-like"/>
</dbReference>
<reference evidence="5 6" key="1">
    <citation type="submission" date="2024-09" db="EMBL/GenBank/DDBJ databases">
        <title>Rethinking Asexuality: The Enigmatic Case of Functional Sexual Genes in Lepraria (Stereocaulaceae).</title>
        <authorList>
            <person name="Doellman M."/>
            <person name="Sun Y."/>
            <person name="Barcenas-Pena A."/>
            <person name="Lumbsch H.T."/>
            <person name="Grewe F."/>
        </authorList>
    </citation>
    <scope>NUCLEOTIDE SEQUENCE [LARGE SCALE GENOMIC DNA]</scope>
    <source>
        <strain evidence="5 6">Grewe 0041</strain>
    </source>
</reference>
<dbReference type="PANTHER" id="PTHR10009">
    <property type="entry name" value="PROTEIN YELLOW-RELATED"/>
    <property type="match status" value="1"/>
</dbReference>
<evidence type="ECO:0000256" key="4">
    <source>
        <dbReference type="SAM" id="SignalP"/>
    </source>
</evidence>
<name>A0ABR4AT86_9LECA</name>
<keyword evidence="3" id="KW-0964">Secreted</keyword>
<dbReference type="InterPro" id="IPR017996">
    <property type="entry name" value="MRJP/yellow-related"/>
</dbReference>
<accession>A0ABR4AT86</accession>
<dbReference type="Proteomes" id="UP001590951">
    <property type="component" value="Unassembled WGS sequence"/>
</dbReference>
<sequence>MMRSCFRILLSLALLGSCQQVAQDPGVYGPSIELVHIYNDEFPTGIAVSSTGRKFSNYPPSLDPNNTKYNVAELTSYDTEFPYPSVEINSPPGGFINYTTGSPAGANYPNYFLSVQSVVIDAKDRLWVLDSGRASTPTGASVLSSYGGPKLIGINLSTNEVFTTILFPTTVAYSDSNFNDIRFDLRPSTTPSGQGIAYITDSSTEGRNGIVTVDLGTSQSWRHLDNVPMVHVEFLSTPVIWGEPVYSVTSAGRILSGADGTDGITLSSDGETLFWTAVGSRYLYSIPTARLRDNGPTSELMAQGAISSHGQIGTSDGLETDSNGLIYTGNFGLNAINIFDPATGIVSVFVRDPRIGWTDSMAVASDGYVYFTENQLWRTPSHYPGTDRRVRPFALFRAKVMGNGTKVQLM</sequence>
<dbReference type="PANTHER" id="PTHR10009:SF18">
    <property type="entry name" value="PROTEIN YELLOW-LIKE PROTEIN"/>
    <property type="match status" value="1"/>
</dbReference>
<dbReference type="Pfam" id="PF03022">
    <property type="entry name" value="MRJP"/>
    <property type="match status" value="1"/>
</dbReference>
<comment type="subcellular location">
    <subcellularLocation>
        <location evidence="1">Secreted</location>
    </subcellularLocation>
</comment>
<comment type="caution">
    <text evidence="5">The sequence shown here is derived from an EMBL/GenBank/DDBJ whole genome shotgun (WGS) entry which is preliminary data.</text>
</comment>
<dbReference type="Gene3D" id="2.120.10.30">
    <property type="entry name" value="TolB, C-terminal domain"/>
    <property type="match status" value="1"/>
</dbReference>
<comment type="similarity">
    <text evidence="2">Belongs to the major royal jelly protein family.</text>
</comment>
<proteinExistence type="inferred from homology"/>
<evidence type="ECO:0000256" key="3">
    <source>
        <dbReference type="ARBA" id="ARBA00022525"/>
    </source>
</evidence>
<evidence type="ECO:0000256" key="1">
    <source>
        <dbReference type="ARBA" id="ARBA00004613"/>
    </source>
</evidence>
<evidence type="ECO:0000313" key="5">
    <source>
        <dbReference type="EMBL" id="KAL2048077.1"/>
    </source>
</evidence>
<keyword evidence="6" id="KW-1185">Reference proteome</keyword>
<organism evidence="5 6">
    <name type="scientific">Lepraria finkii</name>
    <dbReference type="NCBI Taxonomy" id="1340010"/>
    <lineage>
        <taxon>Eukaryota</taxon>
        <taxon>Fungi</taxon>
        <taxon>Dikarya</taxon>
        <taxon>Ascomycota</taxon>
        <taxon>Pezizomycotina</taxon>
        <taxon>Lecanoromycetes</taxon>
        <taxon>OSLEUM clade</taxon>
        <taxon>Lecanoromycetidae</taxon>
        <taxon>Lecanorales</taxon>
        <taxon>Lecanorineae</taxon>
        <taxon>Stereocaulaceae</taxon>
        <taxon>Lepraria</taxon>
    </lineage>
</organism>
<protein>
    <recommendedName>
        <fullName evidence="7">Major royal jelly protein</fullName>
    </recommendedName>
</protein>
<gene>
    <name evidence="5" type="ORF">ABVK25_011062</name>
</gene>
<dbReference type="PROSITE" id="PS51257">
    <property type="entry name" value="PROKAR_LIPOPROTEIN"/>
    <property type="match status" value="1"/>
</dbReference>